<dbReference type="EC" id="2.7.13.3" evidence="2"/>
<dbReference type="CDD" id="cd00082">
    <property type="entry name" value="HisKA"/>
    <property type="match status" value="1"/>
</dbReference>
<keyword evidence="4" id="KW-0808">Transferase</keyword>
<evidence type="ECO:0000313" key="13">
    <source>
        <dbReference type="Proteomes" id="UP000183508"/>
    </source>
</evidence>
<evidence type="ECO:0000256" key="5">
    <source>
        <dbReference type="ARBA" id="ARBA00022741"/>
    </source>
</evidence>
<dbReference type="SMART" id="SM00388">
    <property type="entry name" value="HisKA"/>
    <property type="match status" value="1"/>
</dbReference>
<evidence type="ECO:0000256" key="7">
    <source>
        <dbReference type="ARBA" id="ARBA00022840"/>
    </source>
</evidence>
<dbReference type="CDD" id="cd00130">
    <property type="entry name" value="PAS"/>
    <property type="match status" value="1"/>
</dbReference>
<accession>A0A1I7F4A7</accession>
<dbReference type="PANTHER" id="PTHR43065">
    <property type="entry name" value="SENSOR HISTIDINE KINASE"/>
    <property type="match status" value="1"/>
</dbReference>
<dbReference type="SMART" id="SM00387">
    <property type="entry name" value="HATPase_c"/>
    <property type="match status" value="1"/>
</dbReference>
<dbReference type="PROSITE" id="PS50112">
    <property type="entry name" value="PAS"/>
    <property type="match status" value="1"/>
</dbReference>
<dbReference type="Gene3D" id="3.30.565.10">
    <property type="entry name" value="Histidine kinase-like ATPase, C-terminal domain"/>
    <property type="match status" value="1"/>
</dbReference>
<dbReference type="InterPro" id="IPR036890">
    <property type="entry name" value="HATPase_C_sf"/>
</dbReference>
<keyword evidence="6" id="KW-0418">Kinase</keyword>
<dbReference type="GO" id="GO:0000155">
    <property type="term" value="F:phosphorelay sensor kinase activity"/>
    <property type="evidence" value="ECO:0007669"/>
    <property type="project" value="InterPro"/>
</dbReference>
<evidence type="ECO:0000259" key="11">
    <source>
        <dbReference type="PROSITE" id="PS50113"/>
    </source>
</evidence>
<dbReference type="InterPro" id="IPR001610">
    <property type="entry name" value="PAC"/>
</dbReference>
<dbReference type="InterPro" id="IPR036097">
    <property type="entry name" value="HisK_dim/P_sf"/>
</dbReference>
<dbReference type="NCBIfam" id="TIGR00229">
    <property type="entry name" value="sensory_box"/>
    <property type="match status" value="1"/>
</dbReference>
<dbReference type="Proteomes" id="UP000183508">
    <property type="component" value="Unassembled WGS sequence"/>
</dbReference>
<dbReference type="Pfam" id="PF02518">
    <property type="entry name" value="HATPase_c"/>
    <property type="match status" value="1"/>
</dbReference>
<dbReference type="SMART" id="SM00091">
    <property type="entry name" value="PAS"/>
    <property type="match status" value="1"/>
</dbReference>
<feature type="domain" description="Histidine kinase" evidence="9">
    <location>
        <begin position="152"/>
        <end position="357"/>
    </location>
</feature>
<dbReference type="PROSITE" id="PS50113">
    <property type="entry name" value="PAC"/>
    <property type="match status" value="1"/>
</dbReference>
<dbReference type="Pfam" id="PF13426">
    <property type="entry name" value="PAS_9"/>
    <property type="match status" value="1"/>
</dbReference>
<organism evidence="12 13">
    <name type="scientific">Alicyclobacillus macrosporangiidus</name>
    <dbReference type="NCBI Taxonomy" id="392015"/>
    <lineage>
        <taxon>Bacteria</taxon>
        <taxon>Bacillati</taxon>
        <taxon>Bacillota</taxon>
        <taxon>Bacilli</taxon>
        <taxon>Bacillales</taxon>
        <taxon>Alicyclobacillaceae</taxon>
        <taxon>Alicyclobacillus</taxon>
    </lineage>
</organism>
<dbReference type="Pfam" id="PF00512">
    <property type="entry name" value="HisKA"/>
    <property type="match status" value="1"/>
</dbReference>
<dbReference type="AlphaFoldDB" id="A0A1I7F4A7"/>
<dbReference type="InterPro" id="IPR000014">
    <property type="entry name" value="PAS"/>
</dbReference>
<dbReference type="SUPFAM" id="SSF55785">
    <property type="entry name" value="PYP-like sensor domain (PAS domain)"/>
    <property type="match status" value="1"/>
</dbReference>
<protein>
    <recommendedName>
        <fullName evidence="2">histidine kinase</fullName>
        <ecNumber evidence="2">2.7.13.3</ecNumber>
    </recommendedName>
</protein>
<dbReference type="Gene3D" id="3.30.450.20">
    <property type="entry name" value="PAS domain"/>
    <property type="match status" value="1"/>
</dbReference>
<comment type="catalytic activity">
    <reaction evidence="1">
        <text>ATP + protein L-histidine = ADP + protein N-phospho-L-histidine.</text>
        <dbReference type="EC" id="2.7.13.3"/>
    </reaction>
</comment>
<dbReference type="InterPro" id="IPR000700">
    <property type="entry name" value="PAS-assoc_C"/>
</dbReference>
<dbReference type="PANTHER" id="PTHR43065:SF34">
    <property type="entry name" value="SPORULATION KINASE A"/>
    <property type="match status" value="1"/>
</dbReference>
<dbReference type="PROSITE" id="PS50109">
    <property type="entry name" value="HIS_KIN"/>
    <property type="match status" value="1"/>
</dbReference>
<evidence type="ECO:0000259" key="10">
    <source>
        <dbReference type="PROSITE" id="PS50112"/>
    </source>
</evidence>
<dbReference type="InterPro" id="IPR003594">
    <property type="entry name" value="HATPase_dom"/>
</dbReference>
<keyword evidence="5" id="KW-0547">Nucleotide-binding</keyword>
<keyword evidence="8" id="KW-0902">Two-component regulatory system</keyword>
<evidence type="ECO:0000256" key="4">
    <source>
        <dbReference type="ARBA" id="ARBA00022679"/>
    </source>
</evidence>
<keyword evidence="3" id="KW-0597">Phosphoprotein</keyword>
<evidence type="ECO:0000259" key="9">
    <source>
        <dbReference type="PROSITE" id="PS50109"/>
    </source>
</evidence>
<evidence type="ECO:0000256" key="1">
    <source>
        <dbReference type="ARBA" id="ARBA00000085"/>
    </source>
</evidence>
<sequence length="364" mass="40544">MFKDVLNDLESALKELSDINRALDEALVVAVTDHRGNITFANEKFCEISKYSHEELLGQNHRIVNSGYHSKEFFRQMWRTIARGQVWRGEIRNRAKDGTYYWMDTTIVPLLNERGKPYKYVSFRIDITERKRAEELLRRSDKIEAAAQLASSIAHEIRNPLAAIKWSLQTLQLEGDENRKQVDLILSEIDRIDGIVGDFLMLAKPGDSAVQMGDIRTLLASTVQLMQIHARKQGVRIVMDFADPLPSVRMAESQMKQVFINLIKNAIEAMPGGGQITVHAEPLEPGRVRVRVVDQGPGIPEDQLARLGEPFFTTKEKGTGLGLMISDKIVKQHGGTLSIQSQVGKGTTVEVVLPAAGGSTSSAS</sequence>
<dbReference type="InterPro" id="IPR005467">
    <property type="entry name" value="His_kinase_dom"/>
</dbReference>
<reference evidence="13" key="1">
    <citation type="submission" date="2016-10" db="EMBL/GenBank/DDBJ databases">
        <authorList>
            <person name="Varghese N."/>
        </authorList>
    </citation>
    <scope>NUCLEOTIDE SEQUENCE [LARGE SCALE GENOMIC DNA]</scope>
    <source>
        <strain evidence="13">DSM 17980</strain>
    </source>
</reference>
<dbReference type="OrthoDB" id="9816309at2"/>
<dbReference type="eggNOG" id="COG4191">
    <property type="taxonomic scope" value="Bacteria"/>
</dbReference>
<proteinExistence type="predicted"/>
<dbReference type="RefSeq" id="WP_074948476.1">
    <property type="nucleotide sequence ID" value="NZ_FPBV01000001.1"/>
</dbReference>
<dbReference type="EMBL" id="FPBV01000001">
    <property type="protein sequence ID" value="SFU31051.1"/>
    <property type="molecule type" value="Genomic_DNA"/>
</dbReference>
<feature type="domain" description="PAC" evidence="11">
    <location>
        <begin position="87"/>
        <end position="139"/>
    </location>
</feature>
<dbReference type="SUPFAM" id="SSF55874">
    <property type="entry name" value="ATPase domain of HSP90 chaperone/DNA topoisomerase II/histidine kinase"/>
    <property type="match status" value="1"/>
</dbReference>
<dbReference type="PRINTS" id="PR00344">
    <property type="entry name" value="BCTRLSENSOR"/>
</dbReference>
<evidence type="ECO:0000256" key="2">
    <source>
        <dbReference type="ARBA" id="ARBA00012438"/>
    </source>
</evidence>
<keyword evidence="13" id="KW-1185">Reference proteome</keyword>
<name>A0A1I7F4A7_9BACL</name>
<dbReference type="Gene3D" id="1.10.287.130">
    <property type="match status" value="1"/>
</dbReference>
<evidence type="ECO:0000256" key="8">
    <source>
        <dbReference type="ARBA" id="ARBA00023012"/>
    </source>
</evidence>
<dbReference type="InterPro" id="IPR035965">
    <property type="entry name" value="PAS-like_dom_sf"/>
</dbReference>
<dbReference type="CDD" id="cd00075">
    <property type="entry name" value="HATPase"/>
    <property type="match status" value="1"/>
</dbReference>
<evidence type="ECO:0000256" key="3">
    <source>
        <dbReference type="ARBA" id="ARBA00022553"/>
    </source>
</evidence>
<dbReference type="SUPFAM" id="SSF47384">
    <property type="entry name" value="Homodimeric domain of signal transducing histidine kinase"/>
    <property type="match status" value="1"/>
</dbReference>
<keyword evidence="7" id="KW-0067">ATP-binding</keyword>
<evidence type="ECO:0000313" key="12">
    <source>
        <dbReference type="EMBL" id="SFU31051.1"/>
    </source>
</evidence>
<gene>
    <name evidence="12" type="ORF">SAMN05421543_10157</name>
</gene>
<dbReference type="STRING" id="392015.SAMN05421543_10157"/>
<dbReference type="SMART" id="SM00086">
    <property type="entry name" value="PAC"/>
    <property type="match status" value="1"/>
</dbReference>
<evidence type="ECO:0000256" key="6">
    <source>
        <dbReference type="ARBA" id="ARBA00022777"/>
    </source>
</evidence>
<dbReference type="InterPro" id="IPR004358">
    <property type="entry name" value="Sig_transdc_His_kin-like_C"/>
</dbReference>
<feature type="domain" description="PAS" evidence="10">
    <location>
        <begin position="29"/>
        <end position="60"/>
    </location>
</feature>
<dbReference type="InterPro" id="IPR003661">
    <property type="entry name" value="HisK_dim/P_dom"/>
</dbReference>
<dbReference type="GO" id="GO:0005524">
    <property type="term" value="F:ATP binding"/>
    <property type="evidence" value="ECO:0007669"/>
    <property type="project" value="UniProtKB-KW"/>
</dbReference>